<dbReference type="GO" id="GO:0006397">
    <property type="term" value="P:mRNA processing"/>
    <property type="evidence" value="ECO:0007669"/>
    <property type="project" value="UniProtKB-UniRule"/>
</dbReference>
<evidence type="ECO:0000259" key="16">
    <source>
        <dbReference type="PROSITE" id="PS50137"/>
    </source>
</evidence>
<comment type="subunit">
    <text evidence="4 15">Homodimer.</text>
</comment>
<keyword evidence="10 15" id="KW-0479">Metal-binding</keyword>
<evidence type="ECO:0000256" key="15">
    <source>
        <dbReference type="HAMAP-Rule" id="MF_00104"/>
    </source>
</evidence>
<accession>A0A1F4NPA5</accession>
<dbReference type="EC" id="3.1.26.3" evidence="15"/>
<dbReference type="GO" id="GO:0005737">
    <property type="term" value="C:cytoplasm"/>
    <property type="evidence" value="ECO:0007669"/>
    <property type="project" value="UniProtKB-SubCell"/>
</dbReference>
<evidence type="ECO:0000256" key="9">
    <source>
        <dbReference type="ARBA" id="ARBA00022722"/>
    </source>
</evidence>
<dbReference type="InterPro" id="IPR000999">
    <property type="entry name" value="RNase_III_dom"/>
</dbReference>
<dbReference type="NCBIfam" id="TIGR02191">
    <property type="entry name" value="RNaseIII"/>
    <property type="match status" value="1"/>
</dbReference>
<keyword evidence="9 15" id="KW-0540">Nuclease</keyword>
<keyword evidence="6 15" id="KW-0698">rRNA processing</keyword>
<evidence type="ECO:0000256" key="8">
    <source>
        <dbReference type="ARBA" id="ARBA00022694"/>
    </source>
</evidence>
<dbReference type="CDD" id="cd00593">
    <property type="entry name" value="RIBOc"/>
    <property type="match status" value="1"/>
</dbReference>
<evidence type="ECO:0000256" key="13">
    <source>
        <dbReference type="ARBA" id="ARBA00022842"/>
    </source>
</evidence>
<dbReference type="HAMAP" id="MF_00104">
    <property type="entry name" value="RNase_III"/>
    <property type="match status" value="1"/>
</dbReference>
<dbReference type="GO" id="GO:0003725">
    <property type="term" value="F:double-stranded RNA binding"/>
    <property type="evidence" value="ECO:0007669"/>
    <property type="project" value="TreeGrafter"/>
</dbReference>
<dbReference type="GO" id="GO:0004525">
    <property type="term" value="F:ribonuclease III activity"/>
    <property type="evidence" value="ECO:0007669"/>
    <property type="project" value="UniProtKB-UniRule"/>
</dbReference>
<evidence type="ECO:0000256" key="7">
    <source>
        <dbReference type="ARBA" id="ARBA00022664"/>
    </source>
</evidence>
<comment type="subcellular location">
    <subcellularLocation>
        <location evidence="2 15">Cytoplasm</location>
    </subcellularLocation>
</comment>
<sequence>MFDELSKIIGISLVNTAIYEQAFTHRSYLNEHSEVTGHNERLEFLGDAVVELIVTQFLYEQFPDKPEGELTNLRAALVRRNTLSEIGKELQFEKYMRLSKGESGNADKAKAMILSNASEAFIGALFLDQGLPAVEKFLGKFLLPRLTDIIKTAEHIDAKSRFQEIVQEQDGTTPHYKLEKATGPDHNRTFTVGLFVGDKKIATGSGSSKREAEMHAAEQALQGLLG</sequence>
<dbReference type="PANTHER" id="PTHR11207">
    <property type="entry name" value="RIBONUCLEASE III"/>
    <property type="match status" value="1"/>
</dbReference>
<evidence type="ECO:0000256" key="1">
    <source>
        <dbReference type="ARBA" id="ARBA00000109"/>
    </source>
</evidence>
<dbReference type="GO" id="GO:0010468">
    <property type="term" value="P:regulation of gene expression"/>
    <property type="evidence" value="ECO:0007669"/>
    <property type="project" value="TreeGrafter"/>
</dbReference>
<dbReference type="InterPro" id="IPR036389">
    <property type="entry name" value="RNase_III_sf"/>
</dbReference>
<dbReference type="SUPFAM" id="SSF69065">
    <property type="entry name" value="RNase III domain-like"/>
    <property type="match status" value="1"/>
</dbReference>
<feature type="domain" description="DRBM" evidence="16">
    <location>
        <begin position="157"/>
        <end position="226"/>
    </location>
</feature>
<comment type="similarity">
    <text evidence="3">Belongs to the ribonuclease III family.</text>
</comment>
<dbReference type="SMART" id="SM00535">
    <property type="entry name" value="RIBOc"/>
    <property type="match status" value="1"/>
</dbReference>
<feature type="binding site" evidence="15">
    <location>
        <position position="116"/>
    </location>
    <ligand>
        <name>Mg(2+)</name>
        <dbReference type="ChEBI" id="CHEBI:18420"/>
    </ligand>
</feature>
<proteinExistence type="inferred from homology"/>
<evidence type="ECO:0000256" key="6">
    <source>
        <dbReference type="ARBA" id="ARBA00022552"/>
    </source>
</evidence>
<organism evidence="18 19">
    <name type="scientific">candidate division Kazan bacterium RIFCSPLOWO2_01_FULL_45_19</name>
    <dbReference type="NCBI Taxonomy" id="1798538"/>
    <lineage>
        <taxon>Bacteria</taxon>
        <taxon>Bacteria division Kazan-3B-28</taxon>
    </lineage>
</organism>
<dbReference type="SMART" id="SM00358">
    <property type="entry name" value="DSRM"/>
    <property type="match status" value="1"/>
</dbReference>
<comment type="cofactor">
    <cofactor evidence="15">
        <name>Mg(2+)</name>
        <dbReference type="ChEBI" id="CHEBI:18420"/>
    </cofactor>
</comment>
<dbReference type="PROSITE" id="PS50142">
    <property type="entry name" value="RNASE_3_2"/>
    <property type="match status" value="1"/>
</dbReference>
<protein>
    <recommendedName>
        <fullName evidence="15">Ribonuclease 3</fullName>
        <ecNumber evidence="15">3.1.26.3</ecNumber>
    </recommendedName>
    <alternativeName>
        <fullName evidence="15">Ribonuclease III</fullName>
        <shortName evidence="15">RNase III</shortName>
    </alternativeName>
</protein>
<dbReference type="PROSITE" id="PS50137">
    <property type="entry name" value="DS_RBD"/>
    <property type="match status" value="1"/>
</dbReference>
<feature type="binding site" evidence="15">
    <location>
        <position position="43"/>
    </location>
    <ligand>
        <name>Mg(2+)</name>
        <dbReference type="ChEBI" id="CHEBI:18420"/>
    </ligand>
</feature>
<evidence type="ECO:0000256" key="10">
    <source>
        <dbReference type="ARBA" id="ARBA00022723"/>
    </source>
</evidence>
<evidence type="ECO:0000256" key="3">
    <source>
        <dbReference type="ARBA" id="ARBA00010183"/>
    </source>
</evidence>
<dbReference type="PROSITE" id="PS00517">
    <property type="entry name" value="RNASE_3_1"/>
    <property type="match status" value="1"/>
</dbReference>
<dbReference type="Pfam" id="PF14622">
    <property type="entry name" value="Ribonucleas_3_3"/>
    <property type="match status" value="1"/>
</dbReference>
<evidence type="ECO:0000313" key="19">
    <source>
        <dbReference type="Proteomes" id="UP000178085"/>
    </source>
</evidence>
<evidence type="ECO:0000256" key="11">
    <source>
        <dbReference type="ARBA" id="ARBA00022759"/>
    </source>
</evidence>
<gene>
    <name evidence="15" type="primary">rnc</name>
    <name evidence="18" type="ORF">A3K51_00175</name>
</gene>
<dbReference type="Proteomes" id="UP000178085">
    <property type="component" value="Unassembled WGS sequence"/>
</dbReference>
<name>A0A1F4NPA5_UNCK3</name>
<evidence type="ECO:0000256" key="2">
    <source>
        <dbReference type="ARBA" id="ARBA00004496"/>
    </source>
</evidence>
<feature type="active site" evidence="15">
    <location>
        <position position="119"/>
    </location>
</feature>
<evidence type="ECO:0000256" key="5">
    <source>
        <dbReference type="ARBA" id="ARBA00022490"/>
    </source>
</evidence>
<comment type="catalytic activity">
    <reaction evidence="1 15">
        <text>Endonucleolytic cleavage to 5'-phosphomonoester.</text>
        <dbReference type="EC" id="3.1.26.3"/>
    </reaction>
</comment>
<comment type="function">
    <text evidence="15">Digests double-stranded RNA. Involved in the processing of primary rRNA transcript to yield the immediate precursors to the large and small rRNAs (23S and 16S). Processes some mRNAs, and tRNAs when they are encoded in the rRNA operon. Processes pre-crRNA and tracrRNA of type II CRISPR loci if present in the organism.</text>
</comment>
<dbReference type="GO" id="GO:0019843">
    <property type="term" value="F:rRNA binding"/>
    <property type="evidence" value="ECO:0007669"/>
    <property type="project" value="UniProtKB-KW"/>
</dbReference>
<dbReference type="PANTHER" id="PTHR11207:SF0">
    <property type="entry name" value="RIBONUCLEASE 3"/>
    <property type="match status" value="1"/>
</dbReference>
<dbReference type="EMBL" id="METD01000001">
    <property type="protein sequence ID" value="OGB73284.1"/>
    <property type="molecule type" value="Genomic_DNA"/>
</dbReference>
<evidence type="ECO:0000256" key="14">
    <source>
        <dbReference type="ARBA" id="ARBA00022884"/>
    </source>
</evidence>
<dbReference type="InterPro" id="IPR014720">
    <property type="entry name" value="dsRBD_dom"/>
</dbReference>
<dbReference type="AlphaFoldDB" id="A0A1F4NPA5"/>
<feature type="domain" description="RNase III" evidence="17">
    <location>
        <begin position="2"/>
        <end position="130"/>
    </location>
</feature>
<dbReference type="GO" id="GO:0046872">
    <property type="term" value="F:metal ion binding"/>
    <property type="evidence" value="ECO:0007669"/>
    <property type="project" value="UniProtKB-KW"/>
</dbReference>
<dbReference type="Pfam" id="PF00035">
    <property type="entry name" value="dsrm"/>
    <property type="match status" value="1"/>
</dbReference>
<keyword evidence="8 15" id="KW-0819">tRNA processing</keyword>
<dbReference type="InterPro" id="IPR011907">
    <property type="entry name" value="RNase_III"/>
</dbReference>
<evidence type="ECO:0000313" key="18">
    <source>
        <dbReference type="EMBL" id="OGB73284.1"/>
    </source>
</evidence>
<dbReference type="Gene3D" id="1.10.1520.10">
    <property type="entry name" value="Ribonuclease III domain"/>
    <property type="match status" value="1"/>
</dbReference>
<keyword evidence="15" id="KW-0699">rRNA-binding</keyword>
<feature type="active site" evidence="15">
    <location>
        <position position="47"/>
    </location>
</feature>
<keyword evidence="14 15" id="KW-0694">RNA-binding</keyword>
<dbReference type="GO" id="GO:0042802">
    <property type="term" value="F:identical protein binding"/>
    <property type="evidence" value="ECO:0007669"/>
    <property type="project" value="UniProtKB-ARBA"/>
</dbReference>
<dbReference type="Gene3D" id="3.30.160.20">
    <property type="match status" value="1"/>
</dbReference>
<comment type="caution">
    <text evidence="18">The sequence shown here is derived from an EMBL/GenBank/DDBJ whole genome shotgun (WGS) entry which is preliminary data.</text>
</comment>
<reference evidence="18 19" key="1">
    <citation type="journal article" date="2016" name="Nat. Commun.">
        <title>Thousands of microbial genomes shed light on interconnected biogeochemical processes in an aquifer system.</title>
        <authorList>
            <person name="Anantharaman K."/>
            <person name="Brown C.T."/>
            <person name="Hug L.A."/>
            <person name="Sharon I."/>
            <person name="Castelle C.J."/>
            <person name="Probst A.J."/>
            <person name="Thomas B.C."/>
            <person name="Singh A."/>
            <person name="Wilkins M.J."/>
            <person name="Karaoz U."/>
            <person name="Brodie E.L."/>
            <person name="Williams K.H."/>
            <person name="Hubbard S.S."/>
            <person name="Banfield J.F."/>
        </authorList>
    </citation>
    <scope>NUCLEOTIDE SEQUENCE [LARGE SCALE GENOMIC DNA]</scope>
</reference>
<keyword evidence="12 15" id="KW-0378">Hydrolase</keyword>
<dbReference type="GO" id="GO:0008033">
    <property type="term" value="P:tRNA processing"/>
    <property type="evidence" value="ECO:0007669"/>
    <property type="project" value="UniProtKB-KW"/>
</dbReference>
<evidence type="ECO:0000259" key="17">
    <source>
        <dbReference type="PROSITE" id="PS50142"/>
    </source>
</evidence>
<evidence type="ECO:0000256" key="12">
    <source>
        <dbReference type="ARBA" id="ARBA00022801"/>
    </source>
</evidence>
<dbReference type="SUPFAM" id="SSF54768">
    <property type="entry name" value="dsRNA-binding domain-like"/>
    <property type="match status" value="1"/>
</dbReference>
<dbReference type="GO" id="GO:0006364">
    <property type="term" value="P:rRNA processing"/>
    <property type="evidence" value="ECO:0007669"/>
    <property type="project" value="UniProtKB-UniRule"/>
</dbReference>
<evidence type="ECO:0000256" key="4">
    <source>
        <dbReference type="ARBA" id="ARBA00011738"/>
    </source>
</evidence>
<dbReference type="CDD" id="cd10845">
    <property type="entry name" value="DSRM_RNAse_III_family"/>
    <property type="match status" value="1"/>
</dbReference>
<dbReference type="FunFam" id="1.10.1520.10:FF:000001">
    <property type="entry name" value="Ribonuclease 3"/>
    <property type="match status" value="1"/>
</dbReference>
<keyword evidence="7 15" id="KW-0507">mRNA processing</keyword>
<keyword evidence="11 15" id="KW-0255">Endonuclease</keyword>
<keyword evidence="5 15" id="KW-0963">Cytoplasm</keyword>
<dbReference type="FunFam" id="3.30.160.20:FF:000003">
    <property type="entry name" value="Ribonuclease 3"/>
    <property type="match status" value="1"/>
</dbReference>
<keyword evidence="13 15" id="KW-0460">Magnesium</keyword>
<feature type="binding site" evidence="15">
    <location>
        <position position="119"/>
    </location>
    <ligand>
        <name>Mg(2+)</name>
        <dbReference type="ChEBI" id="CHEBI:18420"/>
    </ligand>
</feature>